<name>A0A9R1Q6Z3_TRITD</name>
<dbReference type="AlphaFoldDB" id="A0A9R1Q6Z3"/>
<reference evidence="1 2" key="1">
    <citation type="submission" date="2017-09" db="EMBL/GenBank/DDBJ databases">
        <authorList>
            <consortium name="International Durum Wheat Genome Sequencing Consortium (IDWGSC)"/>
            <person name="Milanesi L."/>
        </authorList>
    </citation>
    <scope>NUCLEOTIDE SEQUENCE [LARGE SCALE GENOMIC DNA]</scope>
    <source>
        <strain evidence="2">cv. Svevo</strain>
    </source>
</reference>
<keyword evidence="2" id="KW-1185">Reference proteome</keyword>
<dbReference type="InterPro" id="IPR023614">
    <property type="entry name" value="Porin_dom_sf"/>
</dbReference>
<accession>A0A9R1Q6Z3</accession>
<dbReference type="PANTHER" id="PTHR35738">
    <property type="entry name" value="OS05G0577800 PROTEIN"/>
    <property type="match status" value="1"/>
</dbReference>
<proteinExistence type="predicted"/>
<dbReference type="Gene3D" id="2.40.160.10">
    <property type="entry name" value="Porin"/>
    <property type="match status" value="1"/>
</dbReference>
<evidence type="ECO:0000313" key="1">
    <source>
        <dbReference type="EMBL" id="VAH71786.1"/>
    </source>
</evidence>
<evidence type="ECO:0000313" key="2">
    <source>
        <dbReference type="Proteomes" id="UP000324705"/>
    </source>
</evidence>
<dbReference type="PANTHER" id="PTHR35738:SF6">
    <property type="entry name" value="BACTERIAL SURFACE ANTIGEN (D15) DOMAIN-CONTAINING PROTEIN"/>
    <property type="match status" value="1"/>
</dbReference>
<dbReference type="Proteomes" id="UP000324705">
    <property type="component" value="Chromosome 3B"/>
</dbReference>
<sequence>MGLKKPQPAPEPEPEPQVLVPPVFDFPPLAARTRMLVPAYELMFGKLARRSLFDDYFHSGGVDAHIVLKQLGDSHAHLNATMSTNGGEAHFRWQRDLNDPHTFVDLLVSTLKPTMRLSSSVYYPKYGIGAFGTFPLNMANRACSADYGVMGLRYGSENLSIGASFVPFPSPGEVPYDAWLAGRKGNLSAGVQYKPLGGSKHPMPFTDLKNWNFAIGYGLGSTSPLSPSFTFALELIRSSQLVASFYQHHISGKELKYRGEPDIFGTLNYIDLGLELATRVDKDKPTDDVGNSSFQVAASWQLNTDLLVKGKLGPSKSSAALAYKFPPFFTCSVTVENDHLKGTRSYGLGIGVEDFREPRCQTLDQDCKVLKQHGMDVDGKERVLEFDFGPGNYDNLPTGLKPIDKIL</sequence>
<dbReference type="Gramene" id="TRITD3Bv1G014530.8">
    <property type="protein sequence ID" value="TRITD3Bv1G014530.8"/>
    <property type="gene ID" value="TRITD3Bv1G014530"/>
</dbReference>
<organism evidence="1 2">
    <name type="scientific">Triticum turgidum subsp. durum</name>
    <name type="common">Durum wheat</name>
    <name type="synonym">Triticum durum</name>
    <dbReference type="NCBI Taxonomy" id="4567"/>
    <lineage>
        <taxon>Eukaryota</taxon>
        <taxon>Viridiplantae</taxon>
        <taxon>Streptophyta</taxon>
        <taxon>Embryophyta</taxon>
        <taxon>Tracheophyta</taxon>
        <taxon>Spermatophyta</taxon>
        <taxon>Magnoliopsida</taxon>
        <taxon>Liliopsida</taxon>
        <taxon>Poales</taxon>
        <taxon>Poaceae</taxon>
        <taxon>BOP clade</taxon>
        <taxon>Pooideae</taxon>
        <taxon>Triticodae</taxon>
        <taxon>Triticeae</taxon>
        <taxon>Triticinae</taxon>
        <taxon>Triticum</taxon>
    </lineage>
</organism>
<gene>
    <name evidence="1" type="ORF">TRITD_3Bv1G014530</name>
</gene>
<protein>
    <submittedName>
        <fullName evidence="1">Uncharacterized protein</fullName>
    </submittedName>
</protein>
<dbReference type="EMBL" id="LT934116">
    <property type="protein sequence ID" value="VAH71786.1"/>
    <property type="molecule type" value="Genomic_DNA"/>
</dbReference>